<gene>
    <name evidence="1" type="ORF">R3P38DRAFT_3246219</name>
</gene>
<sequence length="241" mass="27183">MADAAIATDVVREESLWFSDGTLVLQAGNYLFRLSPGILSAKSIVFQDMLAFPQPEDGPMYDGCPLVHLPDPGQDAMYFLKAIFHYESVHVFLLALRLMRVGDIQLLRILASRCRLFRHVGDSTAEPQIPSRTSPQTRADSPFQTIPNLLEEFGCVDEWSVDPTLIVNLAREVNADWVLPIALYSCASLQLPQLFESCLAPGDLLTVLQARDQLQTHWTTAILDFLWNHYRYRNASRPVHV</sequence>
<accession>A0AAV9YZC3</accession>
<reference evidence="1 2" key="1">
    <citation type="journal article" date="2024" name="J Genomics">
        <title>Draft genome sequencing and assembly of Favolaschia claudopus CIRM-BRFM 2984 isolated from oak limbs.</title>
        <authorList>
            <person name="Navarro D."/>
            <person name="Drula E."/>
            <person name="Chaduli D."/>
            <person name="Cazenave R."/>
            <person name="Ahrendt S."/>
            <person name="Wang J."/>
            <person name="Lipzen A."/>
            <person name="Daum C."/>
            <person name="Barry K."/>
            <person name="Grigoriev I.V."/>
            <person name="Favel A."/>
            <person name="Rosso M.N."/>
            <person name="Martin F."/>
        </authorList>
    </citation>
    <scope>NUCLEOTIDE SEQUENCE [LARGE SCALE GENOMIC DNA]</scope>
    <source>
        <strain evidence="1 2">CIRM-BRFM 2984</strain>
    </source>
</reference>
<protein>
    <recommendedName>
        <fullName evidence="3">BTB domain-containing protein</fullName>
    </recommendedName>
</protein>
<name>A0AAV9YZC3_9AGAR</name>
<dbReference type="AlphaFoldDB" id="A0AAV9YZC3"/>
<evidence type="ECO:0000313" key="1">
    <source>
        <dbReference type="EMBL" id="KAK6966446.1"/>
    </source>
</evidence>
<proteinExistence type="predicted"/>
<evidence type="ECO:0000313" key="2">
    <source>
        <dbReference type="Proteomes" id="UP001362999"/>
    </source>
</evidence>
<comment type="caution">
    <text evidence="1">The sequence shown here is derived from an EMBL/GenBank/DDBJ whole genome shotgun (WGS) entry which is preliminary data.</text>
</comment>
<keyword evidence="2" id="KW-1185">Reference proteome</keyword>
<dbReference type="Proteomes" id="UP001362999">
    <property type="component" value="Unassembled WGS sequence"/>
</dbReference>
<evidence type="ECO:0008006" key="3">
    <source>
        <dbReference type="Google" id="ProtNLM"/>
    </source>
</evidence>
<dbReference type="EMBL" id="JAWWNJ010000274">
    <property type="protein sequence ID" value="KAK6966446.1"/>
    <property type="molecule type" value="Genomic_DNA"/>
</dbReference>
<organism evidence="1 2">
    <name type="scientific">Favolaschia claudopus</name>
    <dbReference type="NCBI Taxonomy" id="2862362"/>
    <lineage>
        <taxon>Eukaryota</taxon>
        <taxon>Fungi</taxon>
        <taxon>Dikarya</taxon>
        <taxon>Basidiomycota</taxon>
        <taxon>Agaricomycotina</taxon>
        <taxon>Agaricomycetes</taxon>
        <taxon>Agaricomycetidae</taxon>
        <taxon>Agaricales</taxon>
        <taxon>Marasmiineae</taxon>
        <taxon>Mycenaceae</taxon>
        <taxon>Favolaschia</taxon>
    </lineage>
</organism>